<proteinExistence type="inferred from homology"/>
<dbReference type="InterPro" id="IPR036569">
    <property type="entry name" value="RpiB_LacA_LacB_sf"/>
</dbReference>
<accession>A0A1G2FK60</accession>
<comment type="similarity">
    <text evidence="1">Belongs to the LacAB/RpiB family.</text>
</comment>
<protein>
    <recommendedName>
        <fullName evidence="4">Ribose-5-phosphate isomerase</fullName>
    </recommendedName>
</protein>
<dbReference type="GO" id="GO:0004751">
    <property type="term" value="F:ribose-5-phosphate isomerase activity"/>
    <property type="evidence" value="ECO:0007669"/>
    <property type="project" value="TreeGrafter"/>
</dbReference>
<dbReference type="Gene3D" id="3.40.1400.10">
    <property type="entry name" value="Sugar-phosphate isomerase, RpiB/LacA/LacB"/>
    <property type="match status" value="1"/>
</dbReference>
<gene>
    <name evidence="2" type="ORF">A3A94_00860</name>
</gene>
<dbReference type="PANTHER" id="PTHR30345">
    <property type="entry name" value="RIBOSE-5-PHOSPHATE ISOMERASE B"/>
    <property type="match status" value="1"/>
</dbReference>
<dbReference type="Pfam" id="PF02502">
    <property type="entry name" value="LacAB_rpiB"/>
    <property type="match status" value="1"/>
</dbReference>
<dbReference type="GO" id="GO:0009052">
    <property type="term" value="P:pentose-phosphate shunt, non-oxidative branch"/>
    <property type="evidence" value="ECO:0007669"/>
    <property type="project" value="TreeGrafter"/>
</dbReference>
<dbReference type="SUPFAM" id="SSF89623">
    <property type="entry name" value="Ribose/Galactose isomerase RpiB/AlsB"/>
    <property type="match status" value="1"/>
</dbReference>
<dbReference type="EMBL" id="MHNE01000029">
    <property type="protein sequence ID" value="OGZ37968.1"/>
    <property type="molecule type" value="Genomic_DNA"/>
</dbReference>
<evidence type="ECO:0008006" key="4">
    <source>
        <dbReference type="Google" id="ProtNLM"/>
    </source>
</evidence>
<dbReference type="InterPro" id="IPR003500">
    <property type="entry name" value="RpiB_LacA_LacB"/>
</dbReference>
<name>A0A1G2FK60_9BACT</name>
<dbReference type="NCBIfam" id="TIGR00689">
    <property type="entry name" value="rpiB_lacA_lacB"/>
    <property type="match status" value="1"/>
</dbReference>
<dbReference type="PANTHER" id="PTHR30345:SF0">
    <property type="entry name" value="DNA DAMAGE-REPAIR_TOLERATION PROTEIN DRT102"/>
    <property type="match status" value="1"/>
</dbReference>
<dbReference type="GO" id="GO:0019316">
    <property type="term" value="P:D-allose catabolic process"/>
    <property type="evidence" value="ECO:0007669"/>
    <property type="project" value="TreeGrafter"/>
</dbReference>
<comment type="caution">
    <text evidence="2">The sequence shown here is derived from an EMBL/GenBank/DDBJ whole genome shotgun (WGS) entry which is preliminary data.</text>
</comment>
<evidence type="ECO:0000313" key="3">
    <source>
        <dbReference type="Proteomes" id="UP000178787"/>
    </source>
</evidence>
<dbReference type="STRING" id="1802000.A3A94_00860"/>
<dbReference type="AlphaFoldDB" id="A0A1G2FK60"/>
<sequence length="149" mass="17037">MIYLGADHRGFQLKEKIKKYLEEKGISYKDLGAFEYNQDDDYPDFALAAAKKVSESPEVNRGILLCGSGQGVNIAANKVKNVYSFLAWNIESIKAREKANVLSLPADFLSEEEAVEIVKIFLETKFPIKGREERDMRRMEKIKKIEEND</sequence>
<organism evidence="2 3">
    <name type="scientific">Candidatus Portnoybacteria bacterium RIFCSPLOWO2_01_FULL_43_11</name>
    <dbReference type="NCBI Taxonomy" id="1802000"/>
    <lineage>
        <taxon>Bacteria</taxon>
        <taxon>Candidatus Portnoyibacteriota</taxon>
    </lineage>
</organism>
<reference evidence="2 3" key="1">
    <citation type="journal article" date="2016" name="Nat. Commun.">
        <title>Thousands of microbial genomes shed light on interconnected biogeochemical processes in an aquifer system.</title>
        <authorList>
            <person name="Anantharaman K."/>
            <person name="Brown C.T."/>
            <person name="Hug L.A."/>
            <person name="Sharon I."/>
            <person name="Castelle C.J."/>
            <person name="Probst A.J."/>
            <person name="Thomas B.C."/>
            <person name="Singh A."/>
            <person name="Wilkins M.J."/>
            <person name="Karaoz U."/>
            <person name="Brodie E.L."/>
            <person name="Williams K.H."/>
            <person name="Hubbard S.S."/>
            <person name="Banfield J.F."/>
        </authorList>
    </citation>
    <scope>NUCLEOTIDE SEQUENCE [LARGE SCALE GENOMIC DNA]</scope>
</reference>
<dbReference type="Proteomes" id="UP000178787">
    <property type="component" value="Unassembled WGS sequence"/>
</dbReference>
<evidence type="ECO:0000256" key="1">
    <source>
        <dbReference type="ARBA" id="ARBA00008754"/>
    </source>
</evidence>
<dbReference type="PIRSF" id="PIRSF005384">
    <property type="entry name" value="RpiB_LacA_B"/>
    <property type="match status" value="1"/>
</dbReference>
<evidence type="ECO:0000313" key="2">
    <source>
        <dbReference type="EMBL" id="OGZ37968.1"/>
    </source>
</evidence>